<dbReference type="InterPro" id="IPR050318">
    <property type="entry name" value="DENR/SUI1_TIF"/>
</dbReference>
<dbReference type="Proteomes" id="UP000011014">
    <property type="component" value="Unassembled WGS sequence"/>
</dbReference>
<evidence type="ECO:0000259" key="4">
    <source>
        <dbReference type="PROSITE" id="PS50296"/>
    </source>
</evidence>
<dbReference type="Pfam" id="PF01253">
    <property type="entry name" value="SUI1"/>
    <property type="match status" value="1"/>
</dbReference>
<dbReference type="InterPro" id="IPR036877">
    <property type="entry name" value="SUI1_dom_sf"/>
</dbReference>
<dbReference type="EMBL" id="FN654942">
    <property type="protein sequence ID" value="CBY37306.1"/>
    <property type="molecule type" value="Genomic_DNA"/>
</dbReference>
<feature type="domain" description="SUI1" evidence="4">
    <location>
        <begin position="116"/>
        <end position="184"/>
    </location>
</feature>
<evidence type="ECO:0000313" key="6">
    <source>
        <dbReference type="EMBL" id="CBY37306.1"/>
    </source>
</evidence>
<keyword evidence="7" id="KW-1185">Reference proteome</keyword>
<dbReference type="GO" id="GO:0001731">
    <property type="term" value="P:formation of translation preinitiation complex"/>
    <property type="evidence" value="ECO:0007669"/>
    <property type="project" value="TreeGrafter"/>
</dbReference>
<evidence type="ECO:0000256" key="1">
    <source>
        <dbReference type="ARBA" id="ARBA00007514"/>
    </source>
</evidence>
<dbReference type="PROSITE" id="PS50296">
    <property type="entry name" value="SUI1"/>
    <property type="match status" value="1"/>
</dbReference>
<name>E4XJV2_OIKDI</name>
<keyword evidence="2" id="KW-0396">Initiation factor</keyword>
<evidence type="ECO:0000256" key="2">
    <source>
        <dbReference type="ARBA" id="ARBA00022540"/>
    </source>
</evidence>
<protein>
    <recommendedName>
        <fullName evidence="4">SUI1 domain-containing protein</fullName>
    </recommendedName>
</protein>
<dbReference type="InterPro" id="IPR046447">
    <property type="entry name" value="DENR_C"/>
</dbReference>
<dbReference type="SUPFAM" id="SSF55159">
    <property type="entry name" value="eIF1-like"/>
    <property type="match status" value="1"/>
</dbReference>
<dbReference type="OrthoDB" id="277199at2759"/>
<feature type="region of interest" description="Disordered" evidence="3">
    <location>
        <begin position="87"/>
        <end position="112"/>
    </location>
</feature>
<dbReference type="InterPro" id="IPR001950">
    <property type="entry name" value="SUI1"/>
</dbReference>
<dbReference type="Gene3D" id="3.30.780.10">
    <property type="entry name" value="SUI1-like domain"/>
    <property type="match status" value="1"/>
</dbReference>
<dbReference type="PANTHER" id="PTHR12789">
    <property type="entry name" value="DENSITY-REGULATED PROTEIN HOMOLOG"/>
    <property type="match status" value="1"/>
</dbReference>
<evidence type="ECO:0000313" key="7">
    <source>
        <dbReference type="Proteomes" id="UP000001307"/>
    </source>
</evidence>
<dbReference type="EMBL" id="FN653062">
    <property type="protein sequence ID" value="CBY24738.1"/>
    <property type="molecule type" value="Genomic_DNA"/>
</dbReference>
<accession>E4XJV2</accession>
<evidence type="ECO:0000256" key="3">
    <source>
        <dbReference type="SAM" id="MobiDB-lite"/>
    </source>
</evidence>
<reference evidence="5" key="1">
    <citation type="journal article" date="2010" name="Science">
        <title>Plasticity of animal genome architecture unmasked by rapid evolution of a pelagic tunicate.</title>
        <authorList>
            <person name="Denoeud F."/>
            <person name="Henriet S."/>
            <person name="Mungpakdee S."/>
            <person name="Aury J.M."/>
            <person name="Da Silva C."/>
            <person name="Brinkmann H."/>
            <person name="Mikhaleva J."/>
            <person name="Olsen L.C."/>
            <person name="Jubin C."/>
            <person name="Canestro C."/>
            <person name="Bouquet J.M."/>
            <person name="Danks G."/>
            <person name="Poulain J."/>
            <person name="Campsteijn C."/>
            <person name="Adamski M."/>
            <person name="Cross I."/>
            <person name="Yadetie F."/>
            <person name="Muffato M."/>
            <person name="Louis A."/>
            <person name="Butcher S."/>
            <person name="Tsagkogeorga G."/>
            <person name="Konrad A."/>
            <person name="Singh S."/>
            <person name="Jensen M.F."/>
            <person name="Cong E.H."/>
            <person name="Eikeseth-Otteraa H."/>
            <person name="Noel B."/>
            <person name="Anthouard V."/>
            <person name="Porcel B.M."/>
            <person name="Kachouri-Lafond R."/>
            <person name="Nishino A."/>
            <person name="Ugolini M."/>
            <person name="Chourrout P."/>
            <person name="Nishida H."/>
            <person name="Aasland R."/>
            <person name="Huzurbazar S."/>
            <person name="Westhof E."/>
            <person name="Delsuc F."/>
            <person name="Lehrach H."/>
            <person name="Reinhardt R."/>
            <person name="Weissenbach J."/>
            <person name="Roy S.W."/>
            <person name="Artiguenave F."/>
            <person name="Postlethwait J.H."/>
            <person name="Manak J.R."/>
            <person name="Thompson E.M."/>
            <person name="Jaillon O."/>
            <person name="Du Pasquier L."/>
            <person name="Boudinot P."/>
            <person name="Liberles D.A."/>
            <person name="Volff J.N."/>
            <person name="Philippe H."/>
            <person name="Lenhard B."/>
            <person name="Roest Crollius H."/>
            <person name="Wincker P."/>
            <person name="Chourrout D."/>
        </authorList>
    </citation>
    <scope>NUCLEOTIDE SEQUENCE [LARGE SCALE GENOMIC DNA]</scope>
</reference>
<dbReference type="AlphaFoldDB" id="E4XJV2"/>
<dbReference type="FunCoup" id="E4XJV2">
    <property type="interactions" value="633"/>
</dbReference>
<proteinExistence type="inferred from homology"/>
<dbReference type="GO" id="GO:0002188">
    <property type="term" value="P:translation reinitiation"/>
    <property type="evidence" value="ECO:0007669"/>
    <property type="project" value="TreeGrafter"/>
</dbReference>
<evidence type="ECO:0000313" key="5">
    <source>
        <dbReference type="EMBL" id="CBY24738.1"/>
    </source>
</evidence>
<comment type="similarity">
    <text evidence="1">Belongs to the DENR family.</text>
</comment>
<dbReference type="InParanoid" id="E4XJV2"/>
<sequence>MSDVESDEGPPPHPALYELPDIPFDEMSPLQKRWHKIKAIPEFPVKVVYLGDCEMPLEYVEYLSEDMRKQAFEQAATEDIDIGGLELKESGGKKKSQSRGGRGAVKAKKKAEPQKVKVGRVSRGKKKAVTHVTGLHSYELDLKKTAKIFGSKFACGTSSNEKNDEIVIQGDFIDEVIDLILDKFGDKIPENMIVDIGDMKKAG</sequence>
<dbReference type="GO" id="GO:0003743">
    <property type="term" value="F:translation initiation factor activity"/>
    <property type="evidence" value="ECO:0007669"/>
    <property type="project" value="UniProtKB-KW"/>
</dbReference>
<gene>
    <name evidence="5" type="ORF">GSOID_T00012908001</name>
    <name evidence="6" type="ORF">GSOID_T00030399001</name>
</gene>
<organism evidence="5">
    <name type="scientific">Oikopleura dioica</name>
    <name type="common">Tunicate</name>
    <dbReference type="NCBI Taxonomy" id="34765"/>
    <lineage>
        <taxon>Eukaryota</taxon>
        <taxon>Metazoa</taxon>
        <taxon>Chordata</taxon>
        <taxon>Tunicata</taxon>
        <taxon>Appendicularia</taxon>
        <taxon>Copelata</taxon>
        <taxon>Oikopleuridae</taxon>
        <taxon>Oikopleura</taxon>
    </lineage>
</organism>
<dbReference type="GO" id="GO:0003729">
    <property type="term" value="F:mRNA binding"/>
    <property type="evidence" value="ECO:0007669"/>
    <property type="project" value="TreeGrafter"/>
</dbReference>
<keyword evidence="2" id="KW-0648">Protein biosynthesis</keyword>
<dbReference type="Proteomes" id="UP000001307">
    <property type="component" value="Unassembled WGS sequence"/>
</dbReference>
<dbReference type="PANTHER" id="PTHR12789:SF0">
    <property type="entry name" value="DENSITY-REGULATED PROTEIN"/>
    <property type="match status" value="1"/>
</dbReference>
<dbReference type="CDD" id="cd11607">
    <property type="entry name" value="DENR_C"/>
    <property type="match status" value="1"/>
</dbReference>
<feature type="region of interest" description="Disordered" evidence="3">
    <location>
        <begin position="1"/>
        <end position="21"/>
    </location>
</feature>